<feature type="compositionally biased region" description="Polar residues" evidence="2">
    <location>
        <begin position="519"/>
        <end position="529"/>
    </location>
</feature>
<sequence length="1351" mass="144218">MNEIPAAGETFRGDDGTVSTILPANYGQDYEASEGELEEYAEFIGIDVAKEPELMWIAKEGLRAPLPDGWRACQTDDSEVYYFNFQTGDSLWDHPMDEHYKEKVITERAKHRSGSKGGGGALGLAAAPSARTGTTKALTDSLFLKPPVNTGMPLSISKAPVAHPGDGASAPRPAPDVSDILSLAATAASALGPGGSRAASAPFNLKEAEAALRKRLGEQSDAQLRTLRIDFGKKEDAERQRLEGLKDRLQKELDSAWSRENSGAAGGAATASSSSGGGTADTATQRRLQIAREVKQMEDRWKTRLHDVSTRITELQQKVDAQQQTLQKSIYQSPEELKKSLAARNAAEIAQLRETTRKQNEVALQHVKSEHAAELAKAAAKMAETVAAAEKTAEGTAAQKGQERKAQNTAMIASLQATVESRRAELASLEKAAASTKASGTPSGGASPRGGLSDHDKAAIAAAKAAADAEVAEARQAHDLALTRLREEYEAKREEAGAALKSAPSSSRASSSSPAPTPGLSQATSSSGMSLDEQAKLDAEDQKLKDETEKSARIYEEETELMVANIEAGRPLTAAPLPAAAAGVSAEAVAALGRTATQNQRARDAENARHFMAVKQLEAKHEQAVRLLKSQHESAMAAAAATTNKEGGGAAGFNSRQHPSFTMQLNARKRSWLHDHPAPSMEMLTLTPIPALPTATVCATMATATMPDAEEREKIIKTRLTQTRDELRQAFAREMHALQRAKESEIAEWQTGYRASRLAEVQKALDSLRNEREAEVEAAKARAKEHTGANAASARDEAAKKATVAANAKLQALQDRLKAAEMQVADEERECKASVAALDSETALLAEALLKLTKEVAAEEKRRDEQQTKLTAAMAETEKLLATKWEAPAPSSSPAAPSMALFLQDADAAEEEDALRSRWVSLLKGLRTAVQQEMENYERALAESTRIAGQVSTANSAGGGGAAAATGGGLGTQRDDGMQSFNAGFLPPTAPVGSGGYATSLSAAAATGSGPLYHSSLQPGGAASSSSGFTTPLMRPPVSSNLDNRSCLTDNNGPNPHVALFASSQQLPPSRIHAGGAVPSDAVPMTSVSGVACYQDAAMNLSHGASSVSSSARGALSMPYYGGTAADGSGRFLPPTLHQPMLDAPQHSERDAAVHRDAGHCATVADEDQAIRLAALQRAVRERRQELQAQRCEMEQLREEWKEDMRLCKQRDDRAQARKLHAVKEVLEERARRLNKDVLEVKAMQHEVQHEVRRYSQWVQWQMGSDAPATDTGSATAAYTYSSGRNEGGSSSYDGYATADVVSLLESVVARTERLERLLLRNARSPSEHPPSPGRDTARRRVGREQEKSES</sequence>
<comment type="caution">
    <text evidence="4">The sequence shown here is derived from an EMBL/GenBank/DDBJ whole genome shotgun (WGS) entry which is preliminary data.</text>
</comment>
<reference evidence="4 5" key="1">
    <citation type="journal article" date="2015" name="PLoS Pathog.">
        <title>Leptomonas seymouri: Adaptations to the Dixenous Life Cycle Analyzed by Genome Sequencing, Transcriptome Profiling and Co-infection with Leishmania donovani.</title>
        <authorList>
            <person name="Kraeva N."/>
            <person name="Butenko A."/>
            <person name="Hlavacova J."/>
            <person name="Kostygov A."/>
            <person name="Myskova J."/>
            <person name="Grybchuk D."/>
            <person name="Lestinova T."/>
            <person name="Votypka J."/>
            <person name="Volf P."/>
            <person name="Opperdoes F."/>
            <person name="Flegontov P."/>
            <person name="Lukes J."/>
            <person name="Yurchenko V."/>
        </authorList>
    </citation>
    <scope>NUCLEOTIDE SEQUENCE [LARGE SCALE GENOMIC DNA]</scope>
    <source>
        <strain evidence="4 5">ATCC 30220</strain>
    </source>
</reference>
<feature type="region of interest" description="Disordered" evidence="2">
    <location>
        <begin position="1015"/>
        <end position="1053"/>
    </location>
</feature>
<dbReference type="CDD" id="cd00201">
    <property type="entry name" value="WW"/>
    <property type="match status" value="1"/>
</dbReference>
<feature type="compositionally biased region" description="Polar residues" evidence="2">
    <location>
        <begin position="1038"/>
        <end position="1053"/>
    </location>
</feature>
<feature type="coiled-coil region" evidence="1">
    <location>
        <begin position="803"/>
        <end position="876"/>
    </location>
</feature>
<dbReference type="InterPro" id="IPR001202">
    <property type="entry name" value="WW_dom"/>
</dbReference>
<dbReference type="PROSITE" id="PS50020">
    <property type="entry name" value="WW_DOMAIN_2"/>
    <property type="match status" value="1"/>
</dbReference>
<dbReference type="SUPFAM" id="SSF51045">
    <property type="entry name" value="WW domain"/>
    <property type="match status" value="1"/>
</dbReference>
<feature type="region of interest" description="Disordered" evidence="2">
    <location>
        <begin position="257"/>
        <end position="283"/>
    </location>
</feature>
<gene>
    <name evidence="4" type="ORF">ABL78_1797</name>
</gene>
<keyword evidence="5" id="KW-1185">Reference proteome</keyword>
<feature type="compositionally biased region" description="Basic and acidic residues" evidence="2">
    <location>
        <begin position="533"/>
        <end position="552"/>
    </location>
</feature>
<feature type="region of interest" description="Disordered" evidence="2">
    <location>
        <begin position="156"/>
        <end position="175"/>
    </location>
</feature>
<feature type="domain" description="WW" evidence="3">
    <location>
        <begin position="64"/>
        <end position="97"/>
    </location>
</feature>
<dbReference type="Pfam" id="PF00397">
    <property type="entry name" value="WW"/>
    <property type="match status" value="1"/>
</dbReference>
<dbReference type="PANTHER" id="PTHR21715:SF3">
    <property type="entry name" value="WW DOMAIN-CONTAINING PROTEIN"/>
    <property type="match status" value="1"/>
</dbReference>
<dbReference type="Gene3D" id="3.30.1470.10">
    <property type="entry name" value="Photosystem I PsaD, reaction center subunit II"/>
    <property type="match status" value="1"/>
</dbReference>
<keyword evidence="1" id="KW-0175">Coiled coil</keyword>
<organism evidence="4 5">
    <name type="scientific">Leptomonas seymouri</name>
    <dbReference type="NCBI Taxonomy" id="5684"/>
    <lineage>
        <taxon>Eukaryota</taxon>
        <taxon>Discoba</taxon>
        <taxon>Euglenozoa</taxon>
        <taxon>Kinetoplastea</taxon>
        <taxon>Metakinetoplastina</taxon>
        <taxon>Trypanosomatida</taxon>
        <taxon>Trypanosomatidae</taxon>
        <taxon>Leishmaniinae</taxon>
        <taxon>Leptomonas</taxon>
    </lineage>
</organism>
<protein>
    <recommendedName>
        <fullName evidence="3">WW domain-containing protein</fullName>
    </recommendedName>
</protein>
<name>A0A0N1I1N3_LEPSE</name>
<feature type="compositionally biased region" description="Low complexity" evidence="2">
    <location>
        <begin position="502"/>
        <end position="514"/>
    </location>
</feature>
<evidence type="ECO:0000313" key="5">
    <source>
        <dbReference type="Proteomes" id="UP000038009"/>
    </source>
</evidence>
<evidence type="ECO:0000313" key="4">
    <source>
        <dbReference type="EMBL" id="KPI89061.1"/>
    </source>
</evidence>
<feature type="coiled-coil region" evidence="1">
    <location>
        <begin position="1173"/>
        <end position="1244"/>
    </location>
</feature>
<dbReference type="PANTHER" id="PTHR21715">
    <property type="entry name" value="RH04127P"/>
    <property type="match status" value="1"/>
</dbReference>
<evidence type="ECO:0000256" key="2">
    <source>
        <dbReference type="SAM" id="MobiDB-lite"/>
    </source>
</evidence>
<evidence type="ECO:0000259" key="3">
    <source>
        <dbReference type="PROSITE" id="PS50020"/>
    </source>
</evidence>
<dbReference type="VEuPathDB" id="TriTrypDB:Lsey_0032_0050"/>
<dbReference type="SMART" id="SM00456">
    <property type="entry name" value="WW"/>
    <property type="match status" value="1"/>
</dbReference>
<dbReference type="InterPro" id="IPR036020">
    <property type="entry name" value="WW_dom_sf"/>
</dbReference>
<feature type="region of interest" description="Disordered" evidence="2">
    <location>
        <begin position="428"/>
        <end position="454"/>
    </location>
</feature>
<evidence type="ECO:0000256" key="1">
    <source>
        <dbReference type="SAM" id="Coils"/>
    </source>
</evidence>
<feature type="compositionally biased region" description="Basic and acidic residues" evidence="2">
    <location>
        <begin position="1336"/>
        <end position="1351"/>
    </location>
</feature>
<dbReference type="OrthoDB" id="6344460at2759"/>
<dbReference type="OMA" id="EPELMWI"/>
<dbReference type="Proteomes" id="UP000038009">
    <property type="component" value="Unassembled WGS sequence"/>
</dbReference>
<proteinExistence type="predicted"/>
<accession>A0A0N1I1N3</accession>
<feature type="compositionally biased region" description="Low complexity" evidence="2">
    <location>
        <begin position="428"/>
        <end position="438"/>
    </location>
</feature>
<dbReference type="EMBL" id="LJSK01000032">
    <property type="protein sequence ID" value="KPI89061.1"/>
    <property type="molecule type" value="Genomic_DNA"/>
</dbReference>
<feature type="region of interest" description="Disordered" evidence="2">
    <location>
        <begin position="493"/>
        <end position="552"/>
    </location>
</feature>
<feature type="region of interest" description="Disordered" evidence="2">
    <location>
        <begin position="1320"/>
        <end position="1351"/>
    </location>
</feature>
<dbReference type="InterPro" id="IPR053233">
    <property type="entry name" value="ABRA-related"/>
</dbReference>